<organism evidence="3 4">
    <name type="scientific">Antrihabitans stalagmiti</name>
    <dbReference type="NCBI Taxonomy" id="2799499"/>
    <lineage>
        <taxon>Bacteria</taxon>
        <taxon>Bacillati</taxon>
        <taxon>Actinomycetota</taxon>
        <taxon>Actinomycetes</taxon>
        <taxon>Mycobacteriales</taxon>
        <taxon>Nocardiaceae</taxon>
        <taxon>Antrihabitans</taxon>
    </lineage>
</organism>
<feature type="transmembrane region" description="Helical" evidence="2">
    <location>
        <begin position="303"/>
        <end position="324"/>
    </location>
</feature>
<comment type="caution">
    <text evidence="3">The sequence shown here is derived from an EMBL/GenBank/DDBJ whole genome shotgun (WGS) entry which is preliminary data.</text>
</comment>
<name>A0A934NR28_9NOCA</name>
<evidence type="ECO:0000313" key="3">
    <source>
        <dbReference type="EMBL" id="MBJ8339777.1"/>
    </source>
</evidence>
<gene>
    <name evidence="3" type="ORF">JGU71_12855</name>
</gene>
<evidence type="ECO:0000313" key="4">
    <source>
        <dbReference type="Proteomes" id="UP000655868"/>
    </source>
</evidence>
<keyword evidence="4" id="KW-1185">Reference proteome</keyword>
<feature type="transmembrane region" description="Helical" evidence="2">
    <location>
        <begin position="359"/>
        <end position="381"/>
    </location>
</feature>
<feature type="compositionally biased region" description="Basic and acidic residues" evidence="1">
    <location>
        <begin position="198"/>
        <end position="208"/>
    </location>
</feature>
<feature type="region of interest" description="Disordered" evidence="1">
    <location>
        <begin position="54"/>
        <end position="294"/>
    </location>
</feature>
<evidence type="ECO:0000256" key="2">
    <source>
        <dbReference type="SAM" id="Phobius"/>
    </source>
</evidence>
<dbReference type="AlphaFoldDB" id="A0A934NR28"/>
<keyword evidence="2" id="KW-0812">Transmembrane</keyword>
<protein>
    <submittedName>
        <fullName evidence="3">Uncharacterized protein</fullName>
    </submittedName>
</protein>
<keyword evidence="2" id="KW-0472">Membrane</keyword>
<accession>A0A934NR28</accession>
<dbReference type="EMBL" id="JAEMNV010000003">
    <property type="protein sequence ID" value="MBJ8339777.1"/>
    <property type="molecule type" value="Genomic_DNA"/>
</dbReference>
<keyword evidence="2" id="KW-1133">Transmembrane helix</keyword>
<feature type="compositionally biased region" description="Basic and acidic residues" evidence="1">
    <location>
        <begin position="82"/>
        <end position="183"/>
    </location>
</feature>
<dbReference type="RefSeq" id="WP_199704486.1">
    <property type="nucleotide sequence ID" value="NZ_JAEMNV010000003.1"/>
</dbReference>
<feature type="compositionally biased region" description="Basic and acidic residues" evidence="1">
    <location>
        <begin position="217"/>
        <end position="227"/>
    </location>
</feature>
<proteinExistence type="predicted"/>
<feature type="transmembrane region" description="Helical" evidence="2">
    <location>
        <begin position="330"/>
        <end position="352"/>
    </location>
</feature>
<feature type="region of interest" description="Disordered" evidence="1">
    <location>
        <begin position="29"/>
        <end position="48"/>
    </location>
</feature>
<reference evidence="3" key="1">
    <citation type="submission" date="2020-12" db="EMBL/GenBank/DDBJ databases">
        <title>Antrihabitans popcorni sp. nov. and Antrihabitans auranticaus sp. nov., isolated from a larva cave.</title>
        <authorList>
            <person name="Lee S.D."/>
            <person name="Kim I.S."/>
        </authorList>
    </citation>
    <scope>NUCLEOTIDE SEQUENCE</scope>
    <source>
        <strain evidence="3">YC3-6</strain>
    </source>
</reference>
<sequence>MTTENGTDDNGSGEPKQISVAELLARNGQQVASAAGGRRRRGTKGGISVAELTGEIPVIRDSSPSGSFHAVLDDEPVDDPEAEARAAAEAKAADERAAQERAAKERDERIARDKAEREKAEREKAERDKAERDKAERDKAAKAQREKAEREKAERDKTERDKTEREKAERDRVAAERADRDNAAAETATAALPAVPKGVERRPGRDSAADLGAPQDKAPDLVKRAEPKTQNPTAWSSAEREPQLLSGSTVAGDLMRGRQSGELDSEFDSDSDTDGSVQLLDDRTPSENTEAATKPERSAARQWLVLLGQAVVAVIAGALMFTGFEKLWDVLPLVALVLSVLVILGLVALVLVLRKTEDILSIVIAVVVGVFVTLGPLAFLLSAR</sequence>
<dbReference type="Proteomes" id="UP000655868">
    <property type="component" value="Unassembled WGS sequence"/>
</dbReference>
<feature type="compositionally biased region" description="Acidic residues" evidence="1">
    <location>
        <begin position="263"/>
        <end position="273"/>
    </location>
</feature>
<evidence type="ECO:0000256" key="1">
    <source>
        <dbReference type="SAM" id="MobiDB-lite"/>
    </source>
</evidence>